<proteinExistence type="predicted"/>
<evidence type="ECO:0000313" key="2">
    <source>
        <dbReference type="Proteomes" id="UP000251891"/>
    </source>
</evidence>
<name>A0A365H9E6_9ACTN</name>
<dbReference type="SUPFAM" id="SSF48371">
    <property type="entry name" value="ARM repeat"/>
    <property type="match status" value="1"/>
</dbReference>
<dbReference type="RefSeq" id="WP_111864206.1">
    <property type="nucleotide sequence ID" value="NZ_QLYX01000003.1"/>
</dbReference>
<dbReference type="Proteomes" id="UP000251891">
    <property type="component" value="Unassembled WGS sequence"/>
</dbReference>
<accession>A0A365H9E6</accession>
<evidence type="ECO:0000313" key="1">
    <source>
        <dbReference type="EMBL" id="RAY15701.1"/>
    </source>
</evidence>
<dbReference type="OrthoDB" id="3381998at2"/>
<dbReference type="InterPro" id="IPR011989">
    <property type="entry name" value="ARM-like"/>
</dbReference>
<comment type="caution">
    <text evidence="1">The sequence shown here is derived from an EMBL/GenBank/DDBJ whole genome shotgun (WGS) entry which is preliminary data.</text>
</comment>
<dbReference type="InterPro" id="IPR016024">
    <property type="entry name" value="ARM-type_fold"/>
</dbReference>
<sequence length="113" mass="12930">MANPRFDRALESMRSPDPLARERGFDFLREHADAYVDDLLAAFDREPADDPLRCQLLELVAEARSPRALPVLAAQLGGYDESLQFWAIRGLEMLDTREAEEELERARVEGWIV</sequence>
<organism evidence="1 2">
    <name type="scientific">Actinomadura craniellae</name>
    <dbReference type="NCBI Taxonomy" id="2231787"/>
    <lineage>
        <taxon>Bacteria</taxon>
        <taxon>Bacillati</taxon>
        <taxon>Actinomycetota</taxon>
        <taxon>Actinomycetes</taxon>
        <taxon>Streptosporangiales</taxon>
        <taxon>Thermomonosporaceae</taxon>
        <taxon>Actinomadura</taxon>
    </lineage>
</organism>
<reference evidence="1 2" key="1">
    <citation type="submission" date="2018-06" db="EMBL/GenBank/DDBJ databases">
        <title>Actinomadura craniellae sp. nov. isolated from marine sponge Craniella sp.</title>
        <authorList>
            <person name="Li L."/>
            <person name="Xu Q.H."/>
            <person name="Lin H.W."/>
            <person name="Lu Y.H."/>
        </authorList>
    </citation>
    <scope>NUCLEOTIDE SEQUENCE [LARGE SCALE GENOMIC DNA]</scope>
    <source>
        <strain evidence="1 2">LHW63021</strain>
    </source>
</reference>
<gene>
    <name evidence="1" type="ORF">DPM19_07920</name>
</gene>
<dbReference type="EMBL" id="QLYX01000003">
    <property type="protein sequence ID" value="RAY15701.1"/>
    <property type="molecule type" value="Genomic_DNA"/>
</dbReference>
<dbReference type="AlphaFoldDB" id="A0A365H9E6"/>
<keyword evidence="2" id="KW-1185">Reference proteome</keyword>
<protein>
    <submittedName>
        <fullName evidence="1">HEAT repeat domain-containing protein</fullName>
    </submittedName>
</protein>
<dbReference type="Gene3D" id="1.25.10.10">
    <property type="entry name" value="Leucine-rich Repeat Variant"/>
    <property type="match status" value="1"/>
</dbReference>